<accession>A0A316G101</accession>
<evidence type="ECO:0000256" key="1">
    <source>
        <dbReference type="ARBA" id="ARBA00010641"/>
    </source>
</evidence>
<dbReference type="InterPro" id="IPR039425">
    <property type="entry name" value="RNA_pol_sigma-70-like"/>
</dbReference>
<sequence>MNQIPENTTQTNEDTAPLSSGVSSSASNKSNRSSAYNELQQALAERLPMIRRFAYSLTGSMADADDLVQNTIERVLTRNRPEDVDLTKWLFRVCRNLWIDEYRSQKVRQQATQQPELQQIQSVDGEKDIHNQLTVEQIIKQMDQLPDDQRSILALIALQGMSYQEAADALAIPKGTVMSRLSRARQSIADWLKHNNEGVLA</sequence>
<dbReference type="SUPFAM" id="SSF88946">
    <property type="entry name" value="Sigma2 domain of RNA polymerase sigma factors"/>
    <property type="match status" value="1"/>
</dbReference>
<dbReference type="AlphaFoldDB" id="A0A316G101"/>
<dbReference type="Proteomes" id="UP000245790">
    <property type="component" value="Unassembled WGS sequence"/>
</dbReference>
<dbReference type="InterPro" id="IPR013325">
    <property type="entry name" value="RNA_pol_sigma_r2"/>
</dbReference>
<keyword evidence="3" id="KW-0731">Sigma factor</keyword>
<evidence type="ECO:0000313" key="9">
    <source>
        <dbReference type="Proteomes" id="UP000245790"/>
    </source>
</evidence>
<evidence type="ECO:0000256" key="5">
    <source>
        <dbReference type="SAM" id="MobiDB-lite"/>
    </source>
</evidence>
<dbReference type="InterPro" id="IPR013249">
    <property type="entry name" value="RNA_pol_sigma70_r4_t2"/>
</dbReference>
<dbReference type="InterPro" id="IPR036388">
    <property type="entry name" value="WH-like_DNA-bd_sf"/>
</dbReference>
<evidence type="ECO:0000259" key="7">
    <source>
        <dbReference type="Pfam" id="PF08281"/>
    </source>
</evidence>
<dbReference type="NCBIfam" id="TIGR02937">
    <property type="entry name" value="sigma70-ECF"/>
    <property type="match status" value="1"/>
</dbReference>
<dbReference type="Pfam" id="PF04542">
    <property type="entry name" value="Sigma70_r2"/>
    <property type="match status" value="1"/>
</dbReference>
<keyword evidence="4" id="KW-0804">Transcription</keyword>
<feature type="compositionally biased region" description="Low complexity" evidence="5">
    <location>
        <begin position="16"/>
        <end position="34"/>
    </location>
</feature>
<proteinExistence type="inferred from homology"/>
<dbReference type="PANTHER" id="PTHR43133:SF25">
    <property type="entry name" value="RNA POLYMERASE SIGMA FACTOR RFAY-RELATED"/>
    <property type="match status" value="1"/>
</dbReference>
<protein>
    <submittedName>
        <fullName evidence="8">RNA polymerase sigma-70 factor (ECF subfamily)</fullName>
    </submittedName>
</protein>
<dbReference type="InterPro" id="IPR014284">
    <property type="entry name" value="RNA_pol_sigma-70_dom"/>
</dbReference>
<gene>
    <name evidence="8" type="ORF">C8D97_101383</name>
</gene>
<name>A0A316G101_9GAMM</name>
<evidence type="ECO:0000313" key="8">
    <source>
        <dbReference type="EMBL" id="PWK54529.1"/>
    </source>
</evidence>
<dbReference type="GO" id="GO:0006352">
    <property type="term" value="P:DNA-templated transcription initiation"/>
    <property type="evidence" value="ECO:0007669"/>
    <property type="project" value="InterPro"/>
</dbReference>
<dbReference type="Pfam" id="PF08281">
    <property type="entry name" value="Sigma70_r4_2"/>
    <property type="match status" value="1"/>
</dbReference>
<organism evidence="8 9">
    <name type="scientific">Pleionea mediterranea</name>
    <dbReference type="NCBI Taxonomy" id="523701"/>
    <lineage>
        <taxon>Bacteria</taxon>
        <taxon>Pseudomonadati</taxon>
        <taxon>Pseudomonadota</taxon>
        <taxon>Gammaproteobacteria</taxon>
        <taxon>Oceanospirillales</taxon>
        <taxon>Pleioneaceae</taxon>
        <taxon>Pleionea</taxon>
    </lineage>
</organism>
<evidence type="ECO:0000256" key="4">
    <source>
        <dbReference type="ARBA" id="ARBA00023163"/>
    </source>
</evidence>
<feature type="compositionally biased region" description="Polar residues" evidence="5">
    <location>
        <begin position="1"/>
        <end position="14"/>
    </location>
</feature>
<reference evidence="8 9" key="1">
    <citation type="submission" date="2018-05" db="EMBL/GenBank/DDBJ databases">
        <title>Genomic Encyclopedia of Type Strains, Phase IV (KMG-IV): sequencing the most valuable type-strain genomes for metagenomic binning, comparative biology and taxonomic classification.</title>
        <authorList>
            <person name="Goeker M."/>
        </authorList>
    </citation>
    <scope>NUCLEOTIDE SEQUENCE [LARGE SCALE GENOMIC DNA]</scope>
    <source>
        <strain evidence="8 9">DSM 25350</strain>
    </source>
</reference>
<evidence type="ECO:0000256" key="2">
    <source>
        <dbReference type="ARBA" id="ARBA00023015"/>
    </source>
</evidence>
<keyword evidence="2" id="KW-0805">Transcription regulation</keyword>
<evidence type="ECO:0000259" key="6">
    <source>
        <dbReference type="Pfam" id="PF04542"/>
    </source>
</evidence>
<dbReference type="InterPro" id="IPR007627">
    <property type="entry name" value="RNA_pol_sigma70_r2"/>
</dbReference>
<dbReference type="RefSeq" id="WP_109761640.1">
    <property type="nucleotide sequence ID" value="NZ_QGGU01000001.1"/>
</dbReference>
<dbReference type="SUPFAM" id="SSF88659">
    <property type="entry name" value="Sigma3 and sigma4 domains of RNA polymerase sigma factors"/>
    <property type="match status" value="1"/>
</dbReference>
<feature type="region of interest" description="Disordered" evidence="5">
    <location>
        <begin position="1"/>
        <end position="34"/>
    </location>
</feature>
<comment type="caution">
    <text evidence="8">The sequence shown here is derived from an EMBL/GenBank/DDBJ whole genome shotgun (WGS) entry which is preliminary data.</text>
</comment>
<feature type="domain" description="RNA polymerase sigma-70 region 2" evidence="6">
    <location>
        <begin position="46"/>
        <end position="106"/>
    </location>
</feature>
<dbReference type="CDD" id="cd06171">
    <property type="entry name" value="Sigma70_r4"/>
    <property type="match status" value="1"/>
</dbReference>
<dbReference type="GO" id="GO:0003677">
    <property type="term" value="F:DNA binding"/>
    <property type="evidence" value="ECO:0007669"/>
    <property type="project" value="InterPro"/>
</dbReference>
<feature type="domain" description="RNA polymerase sigma factor 70 region 4 type 2" evidence="7">
    <location>
        <begin position="136"/>
        <end position="187"/>
    </location>
</feature>
<comment type="similarity">
    <text evidence="1">Belongs to the sigma-70 factor family. ECF subfamily.</text>
</comment>
<dbReference type="OrthoDB" id="9797134at2"/>
<dbReference type="InterPro" id="IPR013324">
    <property type="entry name" value="RNA_pol_sigma_r3/r4-like"/>
</dbReference>
<evidence type="ECO:0000256" key="3">
    <source>
        <dbReference type="ARBA" id="ARBA00023082"/>
    </source>
</evidence>
<keyword evidence="9" id="KW-1185">Reference proteome</keyword>
<dbReference type="GO" id="GO:0016987">
    <property type="term" value="F:sigma factor activity"/>
    <property type="evidence" value="ECO:0007669"/>
    <property type="project" value="UniProtKB-KW"/>
</dbReference>
<dbReference type="Gene3D" id="1.10.10.10">
    <property type="entry name" value="Winged helix-like DNA-binding domain superfamily/Winged helix DNA-binding domain"/>
    <property type="match status" value="1"/>
</dbReference>
<dbReference type="Gene3D" id="1.10.1740.10">
    <property type="match status" value="1"/>
</dbReference>
<dbReference type="PANTHER" id="PTHR43133">
    <property type="entry name" value="RNA POLYMERASE ECF-TYPE SIGMA FACTO"/>
    <property type="match status" value="1"/>
</dbReference>
<dbReference type="EMBL" id="QGGU01000001">
    <property type="protein sequence ID" value="PWK54529.1"/>
    <property type="molecule type" value="Genomic_DNA"/>
</dbReference>